<name>A0A9D4SP82_RHISA</name>
<evidence type="ECO:0000313" key="1">
    <source>
        <dbReference type="EMBL" id="KAH7938903.1"/>
    </source>
</evidence>
<reference evidence="1" key="1">
    <citation type="journal article" date="2020" name="Cell">
        <title>Large-Scale Comparative Analyses of Tick Genomes Elucidate Their Genetic Diversity and Vector Capacities.</title>
        <authorList>
            <consortium name="Tick Genome and Microbiome Consortium (TIGMIC)"/>
            <person name="Jia N."/>
            <person name="Wang J."/>
            <person name="Shi W."/>
            <person name="Du L."/>
            <person name="Sun Y."/>
            <person name="Zhan W."/>
            <person name="Jiang J.F."/>
            <person name="Wang Q."/>
            <person name="Zhang B."/>
            <person name="Ji P."/>
            <person name="Bell-Sakyi L."/>
            <person name="Cui X.M."/>
            <person name="Yuan T.T."/>
            <person name="Jiang B.G."/>
            <person name="Yang W.F."/>
            <person name="Lam T.T."/>
            <person name="Chang Q.C."/>
            <person name="Ding S.J."/>
            <person name="Wang X.J."/>
            <person name="Zhu J.G."/>
            <person name="Ruan X.D."/>
            <person name="Zhao L."/>
            <person name="Wei J.T."/>
            <person name="Ye R.Z."/>
            <person name="Que T.C."/>
            <person name="Du C.H."/>
            <person name="Zhou Y.H."/>
            <person name="Cheng J.X."/>
            <person name="Dai P.F."/>
            <person name="Guo W.B."/>
            <person name="Han X.H."/>
            <person name="Huang E.J."/>
            <person name="Li L.F."/>
            <person name="Wei W."/>
            <person name="Gao Y.C."/>
            <person name="Liu J.Z."/>
            <person name="Shao H.Z."/>
            <person name="Wang X."/>
            <person name="Wang C.C."/>
            <person name="Yang T.C."/>
            <person name="Huo Q.B."/>
            <person name="Li W."/>
            <person name="Chen H.Y."/>
            <person name="Chen S.E."/>
            <person name="Zhou L.G."/>
            <person name="Ni X.B."/>
            <person name="Tian J.H."/>
            <person name="Sheng Y."/>
            <person name="Liu T."/>
            <person name="Pan Y.S."/>
            <person name="Xia L.Y."/>
            <person name="Li J."/>
            <person name="Zhao F."/>
            <person name="Cao W.C."/>
        </authorList>
    </citation>
    <scope>NUCLEOTIDE SEQUENCE</scope>
    <source>
        <strain evidence="1">Rsan-2018</strain>
    </source>
</reference>
<organism evidence="1 2">
    <name type="scientific">Rhipicephalus sanguineus</name>
    <name type="common">Brown dog tick</name>
    <name type="synonym">Ixodes sanguineus</name>
    <dbReference type="NCBI Taxonomy" id="34632"/>
    <lineage>
        <taxon>Eukaryota</taxon>
        <taxon>Metazoa</taxon>
        <taxon>Ecdysozoa</taxon>
        <taxon>Arthropoda</taxon>
        <taxon>Chelicerata</taxon>
        <taxon>Arachnida</taxon>
        <taxon>Acari</taxon>
        <taxon>Parasitiformes</taxon>
        <taxon>Ixodida</taxon>
        <taxon>Ixodoidea</taxon>
        <taxon>Ixodidae</taxon>
        <taxon>Rhipicephalinae</taxon>
        <taxon>Rhipicephalus</taxon>
        <taxon>Rhipicephalus</taxon>
    </lineage>
</organism>
<reference evidence="1" key="2">
    <citation type="submission" date="2021-09" db="EMBL/GenBank/DDBJ databases">
        <authorList>
            <person name="Jia N."/>
            <person name="Wang J."/>
            <person name="Shi W."/>
            <person name="Du L."/>
            <person name="Sun Y."/>
            <person name="Zhan W."/>
            <person name="Jiang J."/>
            <person name="Wang Q."/>
            <person name="Zhang B."/>
            <person name="Ji P."/>
            <person name="Sakyi L.B."/>
            <person name="Cui X."/>
            <person name="Yuan T."/>
            <person name="Jiang B."/>
            <person name="Yang W."/>
            <person name="Lam T.T.-Y."/>
            <person name="Chang Q."/>
            <person name="Ding S."/>
            <person name="Wang X."/>
            <person name="Zhu J."/>
            <person name="Ruan X."/>
            <person name="Zhao L."/>
            <person name="Wei J."/>
            <person name="Que T."/>
            <person name="Du C."/>
            <person name="Cheng J."/>
            <person name="Dai P."/>
            <person name="Han X."/>
            <person name="Huang E."/>
            <person name="Gao Y."/>
            <person name="Liu J."/>
            <person name="Shao H."/>
            <person name="Ye R."/>
            <person name="Li L."/>
            <person name="Wei W."/>
            <person name="Wang X."/>
            <person name="Wang C."/>
            <person name="Huo Q."/>
            <person name="Li W."/>
            <person name="Guo W."/>
            <person name="Chen H."/>
            <person name="Chen S."/>
            <person name="Zhou L."/>
            <person name="Zhou L."/>
            <person name="Ni X."/>
            <person name="Tian J."/>
            <person name="Zhou Y."/>
            <person name="Sheng Y."/>
            <person name="Liu T."/>
            <person name="Pan Y."/>
            <person name="Xia L."/>
            <person name="Li J."/>
            <person name="Zhao F."/>
            <person name="Cao W."/>
        </authorList>
    </citation>
    <scope>NUCLEOTIDE SEQUENCE</scope>
    <source>
        <strain evidence="1">Rsan-2018</strain>
        <tissue evidence="1">Larvae</tissue>
    </source>
</reference>
<sequence>MAKQKAPHTQCQQEYHGAEGFEDKLLSLDCSQTTWRLRPSQPTPTKPAVDKLTATLKEDLVIDKHKLAKAGETISPKVFFDVVPGTI</sequence>
<dbReference type="AlphaFoldDB" id="A0A9D4SP82"/>
<dbReference type="EMBL" id="JABSTV010001254">
    <property type="protein sequence ID" value="KAH7938903.1"/>
    <property type="molecule type" value="Genomic_DNA"/>
</dbReference>
<proteinExistence type="predicted"/>
<gene>
    <name evidence="1" type="ORF">HPB52_002191</name>
</gene>
<evidence type="ECO:0000313" key="2">
    <source>
        <dbReference type="Proteomes" id="UP000821837"/>
    </source>
</evidence>
<comment type="caution">
    <text evidence="1">The sequence shown here is derived from an EMBL/GenBank/DDBJ whole genome shotgun (WGS) entry which is preliminary data.</text>
</comment>
<protein>
    <submittedName>
        <fullName evidence="1">Uncharacterized protein</fullName>
    </submittedName>
</protein>
<dbReference type="Proteomes" id="UP000821837">
    <property type="component" value="Chromosome 8"/>
</dbReference>
<keyword evidence="2" id="KW-1185">Reference proteome</keyword>
<accession>A0A9D4SP82</accession>